<sequence length="191" mass="21122">MAARLIRALNRAEGKVDIAYQCISFKLKERPTIDKVIERIEEALRIQITSEHSGSTPIDQQMGAGDIHLHANINDDNRVAIAQAEAIPLLTHLPDIVHVLKEGSMEARENAATTLFNLSLIDENKETIGSAGAIPPLLLLLSQGTQRGKRDASIALYNLFIHHDNTLKALEAGVVPMMMEFLREPQGELCW</sequence>
<accession>A0ACB9CYT0</accession>
<reference evidence="1 2" key="2">
    <citation type="journal article" date="2022" name="Mol. Ecol. Resour.">
        <title>The genomes of chicory, endive, great burdock and yacon provide insights into Asteraceae paleo-polyploidization history and plant inulin production.</title>
        <authorList>
            <person name="Fan W."/>
            <person name="Wang S."/>
            <person name="Wang H."/>
            <person name="Wang A."/>
            <person name="Jiang F."/>
            <person name="Liu H."/>
            <person name="Zhao H."/>
            <person name="Xu D."/>
            <person name="Zhang Y."/>
        </authorList>
    </citation>
    <scope>NUCLEOTIDE SEQUENCE [LARGE SCALE GENOMIC DNA]</scope>
    <source>
        <strain evidence="2">cv. Punajuju</strain>
        <tissue evidence="1">Leaves</tissue>
    </source>
</reference>
<reference evidence="2" key="1">
    <citation type="journal article" date="2022" name="Mol. Ecol. Resour.">
        <title>The genomes of chicory, endive, great burdock and yacon provide insights into Asteraceae palaeo-polyploidization history and plant inulin production.</title>
        <authorList>
            <person name="Fan W."/>
            <person name="Wang S."/>
            <person name="Wang H."/>
            <person name="Wang A."/>
            <person name="Jiang F."/>
            <person name="Liu H."/>
            <person name="Zhao H."/>
            <person name="Xu D."/>
            <person name="Zhang Y."/>
        </authorList>
    </citation>
    <scope>NUCLEOTIDE SEQUENCE [LARGE SCALE GENOMIC DNA]</scope>
    <source>
        <strain evidence="2">cv. Punajuju</strain>
    </source>
</reference>
<organism evidence="1 2">
    <name type="scientific">Cichorium intybus</name>
    <name type="common">Chicory</name>
    <dbReference type="NCBI Taxonomy" id="13427"/>
    <lineage>
        <taxon>Eukaryota</taxon>
        <taxon>Viridiplantae</taxon>
        <taxon>Streptophyta</taxon>
        <taxon>Embryophyta</taxon>
        <taxon>Tracheophyta</taxon>
        <taxon>Spermatophyta</taxon>
        <taxon>Magnoliopsida</taxon>
        <taxon>eudicotyledons</taxon>
        <taxon>Gunneridae</taxon>
        <taxon>Pentapetalae</taxon>
        <taxon>asterids</taxon>
        <taxon>campanulids</taxon>
        <taxon>Asterales</taxon>
        <taxon>Asteraceae</taxon>
        <taxon>Cichorioideae</taxon>
        <taxon>Cichorieae</taxon>
        <taxon>Cichoriinae</taxon>
        <taxon>Cichorium</taxon>
    </lineage>
</organism>
<protein>
    <submittedName>
        <fullName evidence="1">Uncharacterized protein</fullName>
    </submittedName>
</protein>
<dbReference type="Proteomes" id="UP001055811">
    <property type="component" value="Linkage Group LG05"/>
</dbReference>
<name>A0ACB9CYT0_CICIN</name>
<evidence type="ECO:0000313" key="1">
    <source>
        <dbReference type="EMBL" id="KAI3739492.1"/>
    </source>
</evidence>
<keyword evidence="2" id="KW-1185">Reference proteome</keyword>
<proteinExistence type="predicted"/>
<dbReference type="EMBL" id="CM042013">
    <property type="protein sequence ID" value="KAI3739492.1"/>
    <property type="molecule type" value="Genomic_DNA"/>
</dbReference>
<evidence type="ECO:0000313" key="2">
    <source>
        <dbReference type="Proteomes" id="UP001055811"/>
    </source>
</evidence>
<comment type="caution">
    <text evidence="1">The sequence shown here is derived from an EMBL/GenBank/DDBJ whole genome shotgun (WGS) entry which is preliminary data.</text>
</comment>
<gene>
    <name evidence="1" type="ORF">L2E82_29898</name>
</gene>